<name>A0AA37MZG4_9FIRM</name>
<evidence type="ECO:0000313" key="3">
    <source>
        <dbReference type="Proteomes" id="UP001055185"/>
    </source>
</evidence>
<dbReference type="Gene3D" id="3.10.450.50">
    <property type="match status" value="1"/>
</dbReference>
<accession>A0AA37MZG4</accession>
<dbReference type="Pfam" id="PF12680">
    <property type="entry name" value="SnoaL_2"/>
    <property type="match status" value="1"/>
</dbReference>
<keyword evidence="3" id="KW-1185">Reference proteome</keyword>
<sequence length="139" mass="17230">MDEQQREEKIRRWFEMWLIQKDLEMENIFDPQLHYIESWGPEYHGLPVLQHWFWEWNARGKVLAWEIRQFFHRENQSVVEWYFHSQMKDGSEDEFDGVSLIEWTKEGKIRVLKEFGCNRSRYNPYENGSKPVFRDEKVL</sequence>
<dbReference type="RefSeq" id="WP_238317708.1">
    <property type="nucleotide sequence ID" value="NZ_BQKV01000098.1"/>
</dbReference>
<protein>
    <submittedName>
        <fullName evidence="2">Transposase</fullName>
    </submittedName>
</protein>
<evidence type="ECO:0000313" key="2">
    <source>
        <dbReference type="EMBL" id="GJN65492.1"/>
    </source>
</evidence>
<dbReference type="InterPro" id="IPR032710">
    <property type="entry name" value="NTF2-like_dom_sf"/>
</dbReference>
<dbReference type="InterPro" id="IPR037401">
    <property type="entry name" value="SnoaL-like"/>
</dbReference>
<comment type="caution">
    <text evidence="2">The sequence shown here is derived from an EMBL/GenBank/DDBJ whole genome shotgun (WGS) entry which is preliminary data.</text>
</comment>
<proteinExistence type="predicted"/>
<evidence type="ECO:0000259" key="1">
    <source>
        <dbReference type="Pfam" id="PF12680"/>
    </source>
</evidence>
<feature type="domain" description="SnoaL-like" evidence="1">
    <location>
        <begin position="10"/>
        <end position="110"/>
    </location>
</feature>
<organism evidence="2 3">
    <name type="scientific">Faecalibacterium gallinarum</name>
    <dbReference type="NCBI Taxonomy" id="2903556"/>
    <lineage>
        <taxon>Bacteria</taxon>
        <taxon>Bacillati</taxon>
        <taxon>Bacillota</taxon>
        <taxon>Clostridia</taxon>
        <taxon>Eubacteriales</taxon>
        <taxon>Oscillospiraceae</taxon>
        <taxon>Faecalibacterium</taxon>
    </lineage>
</organism>
<dbReference type="EMBL" id="BQKV01000098">
    <property type="protein sequence ID" value="GJN65492.1"/>
    <property type="molecule type" value="Genomic_DNA"/>
</dbReference>
<reference evidence="2" key="1">
    <citation type="journal article" date="2022" name="Int. J. Syst. Evol. Microbiol.">
        <title>Genome-based, phenotypic and chemotaxonomic classification of Faecalibacterium strains: proposal of three novel species Faecalibacterium duncaniae sp. nov., Faecalibacterium hattorii sp. nov. and Faecalibacterium gallinarum sp. nov. .</title>
        <authorList>
            <person name="Sakamoto M."/>
            <person name="Sakurai N."/>
            <person name="Tanno H."/>
            <person name="Iino T."/>
            <person name="Ohkuma M."/>
            <person name="Endo A."/>
        </authorList>
    </citation>
    <scope>NUCLEOTIDE SEQUENCE</scope>
    <source>
        <strain evidence="2">JCM 17207</strain>
    </source>
</reference>
<dbReference type="SUPFAM" id="SSF54427">
    <property type="entry name" value="NTF2-like"/>
    <property type="match status" value="1"/>
</dbReference>
<dbReference type="Proteomes" id="UP001055185">
    <property type="component" value="Unassembled WGS sequence"/>
</dbReference>
<dbReference type="AlphaFoldDB" id="A0AA37MZG4"/>
<gene>
    <name evidence="2" type="ORF">JCM17207_21170</name>
</gene>